<proteinExistence type="predicted"/>
<evidence type="ECO:0000313" key="6">
    <source>
        <dbReference type="EMBL" id="EIE19898.1"/>
    </source>
</evidence>
<dbReference type="PANTHER" id="PTHR10237:SF1">
    <property type="entry name" value="DEFORMED EPIDERMAL AUTOREGULATORY FACTOR 1 HOMOLOG"/>
    <property type="match status" value="1"/>
</dbReference>
<evidence type="ECO:0000256" key="2">
    <source>
        <dbReference type="ARBA" id="ARBA00023163"/>
    </source>
</evidence>
<dbReference type="GeneID" id="17037872"/>
<dbReference type="GO" id="GO:0000981">
    <property type="term" value="F:DNA-binding transcription factor activity, RNA polymerase II-specific"/>
    <property type="evidence" value="ECO:0007669"/>
    <property type="project" value="TreeGrafter"/>
</dbReference>
<dbReference type="InterPro" id="IPR024119">
    <property type="entry name" value="TF_DEAF-1"/>
</dbReference>
<protein>
    <recommendedName>
        <fullName evidence="5">DUF4470 domain-containing protein</fullName>
    </recommendedName>
</protein>
<comment type="caution">
    <text evidence="6">The sequence shown here is derived from an EMBL/GenBank/DDBJ whole genome shotgun (WGS) entry which is preliminary data.</text>
</comment>
<gene>
    <name evidence="6" type="ORF">COCSUDRAFT_58133</name>
</gene>
<evidence type="ECO:0000313" key="7">
    <source>
        <dbReference type="Proteomes" id="UP000007264"/>
    </source>
</evidence>
<feature type="region of interest" description="Disordered" evidence="4">
    <location>
        <begin position="880"/>
        <end position="954"/>
    </location>
</feature>
<feature type="domain" description="DUF4470" evidence="5">
    <location>
        <begin position="4"/>
        <end position="96"/>
    </location>
</feature>
<evidence type="ECO:0000256" key="1">
    <source>
        <dbReference type="ARBA" id="ARBA00023015"/>
    </source>
</evidence>
<keyword evidence="1" id="KW-0805">Transcription regulation</keyword>
<evidence type="ECO:0000256" key="3">
    <source>
        <dbReference type="ARBA" id="ARBA00023242"/>
    </source>
</evidence>
<dbReference type="KEGG" id="csl:COCSUDRAFT_58133"/>
<evidence type="ECO:0000259" key="5">
    <source>
        <dbReference type="Pfam" id="PF14737"/>
    </source>
</evidence>
<dbReference type="PANTHER" id="PTHR10237">
    <property type="entry name" value="DEFORMED EPIDERMAL AUTOREGULATORY FACTOR 1 HOMOLOG SUPPRESSIN"/>
    <property type="match status" value="1"/>
</dbReference>
<reference evidence="6 7" key="1">
    <citation type="journal article" date="2012" name="Genome Biol.">
        <title>The genome of the polar eukaryotic microalga coccomyxa subellipsoidea reveals traits of cold adaptation.</title>
        <authorList>
            <person name="Blanc G."/>
            <person name="Agarkova I."/>
            <person name="Grimwood J."/>
            <person name="Kuo A."/>
            <person name="Brueggeman A."/>
            <person name="Dunigan D."/>
            <person name="Gurnon J."/>
            <person name="Ladunga I."/>
            <person name="Lindquist E."/>
            <person name="Lucas S."/>
            <person name="Pangilinan J."/>
            <person name="Proschold T."/>
            <person name="Salamov A."/>
            <person name="Schmutz J."/>
            <person name="Weeks D."/>
            <person name="Yamada T."/>
            <person name="Claverie J.M."/>
            <person name="Grigoriev I."/>
            <person name="Van Etten J."/>
            <person name="Lomsadze A."/>
            <person name="Borodovsky M."/>
        </authorList>
    </citation>
    <scope>NUCLEOTIDE SEQUENCE [LARGE SCALE GENOMIC DNA]</scope>
    <source>
        <strain evidence="6 7">C-169</strain>
    </source>
</reference>
<dbReference type="GO" id="GO:0005634">
    <property type="term" value="C:nucleus"/>
    <property type="evidence" value="ECO:0007669"/>
    <property type="project" value="TreeGrafter"/>
</dbReference>
<dbReference type="SUPFAM" id="SSF48452">
    <property type="entry name" value="TPR-like"/>
    <property type="match status" value="1"/>
</dbReference>
<accession>I0YNC9</accession>
<dbReference type="EMBL" id="AGSI01000017">
    <property type="protein sequence ID" value="EIE19898.1"/>
    <property type="molecule type" value="Genomic_DNA"/>
</dbReference>
<sequence length="1120" mass="123993">MFYPIGNTKATSIFHASPEDLFEALFLGCGDVRNVLATAAEAASSRTLTHLTVHINDTTRQIIARAALLLVVADDIYLGPASNDELHFLWAVWYCLDLSPAQNTRLNRYLERLLARDYGPRLDMSFGSGEEAVRGVWQGWIRLAAGGARSPEAIRRERQNWIVRHVAGKPNLGVSDFAGSVESLATSTLVHLKPFMTSERLHMSEHQRELKAALTHGSVHLGVRREDHRGHVVNATLLHPETGAWEVHYHASPYPSFFPLGQGEDISTNRADYHLLAWVCMRNFAQIIGGFQACTKKVKVSVRLWLMDAVVCCDSGLPEDQLFDAVDTSNLADNVELLNLLLMAGPRLKRTPLSRLYAQTMIWVGSLRSYLDNCLGLPPEMMPAILGLRLLTDLTLGHAPYQLHPYLDGETCGVREALKALASRCCRPATSDANLHVSNVLIALTPLSLALAIVSAAARVAGIIDPAVDWRANADALFRLLSVPACMRMEWDAWMCWLLHDKVAPAPKQAQGQGPDVYVYRCKMHMMAMYTGALGAPMLRVVLMDGENVMQAILSGHASVGRTFLGDQNQQLNSVCFDTKTHEVAFLLQGPTPPNQMTFMLINMCQQLPLSAVRPRSRKRGLLMCTLTKGRSLWPGDSSFLPKLSPHGLPEVPSQQELSCAMAFMFDDMDSAIKKVDALSERGVPLEKVPPLDPTEASLHEVRETIQIMFVMAYKKQAQNHVLEIPGDTSNNKIQVLVHKKVRMLPDGRPLLQISYVDELEVLNSKPDMSSLQRSLERFQRATKRFVAPGTSGQNHVKCEKSELTIFRDMLLRNSARTIPSKAQSEVLGLPKSEWRASFLVPLYFQRHDTKGGNIIEANPLKPSLAAAMKSMNFGPGGLGDFPDLFSNPPGRSPGAGSNGAPKADKEPPPRKKPQPEKKSEPEKKPQPKEDREICSRNSSSHWKGEFQSRAESTPVTLELLEETKRLANDCFKAGSHSLAGGHYRFALLMLEQLGKPAEMPAAHRELWKSLHLNMAAINLKHSEKCFDAVRGPPSVTRGGLDDTGFLEEAVVHCNEALAIEPTSAKALYRQAQAMVRLGLDAIAEERLEKAMSQQRGDPAMHALMKGIRKRLAVSKFERI</sequence>
<dbReference type="OrthoDB" id="5958408at2759"/>
<dbReference type="InterPro" id="IPR027974">
    <property type="entry name" value="DUF4470"/>
</dbReference>
<dbReference type="Pfam" id="PF14737">
    <property type="entry name" value="DUF4470"/>
    <property type="match status" value="1"/>
</dbReference>
<dbReference type="InterPro" id="IPR011990">
    <property type="entry name" value="TPR-like_helical_dom_sf"/>
</dbReference>
<evidence type="ECO:0000256" key="4">
    <source>
        <dbReference type="SAM" id="MobiDB-lite"/>
    </source>
</evidence>
<keyword evidence="3" id="KW-0539">Nucleus</keyword>
<keyword evidence="7" id="KW-1185">Reference proteome</keyword>
<keyword evidence="2" id="KW-0804">Transcription</keyword>
<feature type="compositionally biased region" description="Basic and acidic residues" evidence="4">
    <location>
        <begin position="903"/>
        <end position="935"/>
    </location>
</feature>
<name>I0YNC9_COCSC</name>
<dbReference type="RefSeq" id="XP_005644442.1">
    <property type="nucleotide sequence ID" value="XM_005644385.1"/>
</dbReference>
<organism evidence="6 7">
    <name type="scientific">Coccomyxa subellipsoidea (strain C-169)</name>
    <name type="common">Green microalga</name>
    <dbReference type="NCBI Taxonomy" id="574566"/>
    <lineage>
        <taxon>Eukaryota</taxon>
        <taxon>Viridiplantae</taxon>
        <taxon>Chlorophyta</taxon>
        <taxon>core chlorophytes</taxon>
        <taxon>Trebouxiophyceae</taxon>
        <taxon>Trebouxiophyceae incertae sedis</taxon>
        <taxon>Coccomyxaceae</taxon>
        <taxon>Coccomyxa</taxon>
        <taxon>Coccomyxa subellipsoidea</taxon>
    </lineage>
</organism>
<dbReference type="eggNOG" id="ENOG502QTFM">
    <property type="taxonomic scope" value="Eukaryota"/>
</dbReference>
<dbReference type="Gene3D" id="1.25.40.10">
    <property type="entry name" value="Tetratricopeptide repeat domain"/>
    <property type="match status" value="1"/>
</dbReference>
<dbReference type="AlphaFoldDB" id="I0YNC9"/>
<dbReference type="Pfam" id="PF14559">
    <property type="entry name" value="TPR_19"/>
    <property type="match status" value="1"/>
</dbReference>
<dbReference type="Proteomes" id="UP000007264">
    <property type="component" value="Unassembled WGS sequence"/>
</dbReference>